<dbReference type="PANTHER" id="PTHR43792:SF8">
    <property type="entry name" value="[RIBOSOMAL PROTEIN US5]-ALANINE N-ACETYLTRANSFERASE"/>
    <property type="match status" value="1"/>
</dbReference>
<name>A0A8H5SM61_FUSHE</name>
<comment type="similarity">
    <text evidence="3">Belongs to the acetyltransferase family. RimJ subfamily.</text>
</comment>
<feature type="domain" description="N-acetyltransferase" evidence="4">
    <location>
        <begin position="1"/>
        <end position="149"/>
    </location>
</feature>
<dbReference type="PROSITE" id="PS51186">
    <property type="entry name" value="GNAT"/>
    <property type="match status" value="1"/>
</dbReference>
<protein>
    <submittedName>
        <fullName evidence="5">N-acetyltransferase p20</fullName>
    </submittedName>
</protein>
<dbReference type="InterPro" id="IPR051531">
    <property type="entry name" value="N-acetyltransferase"/>
</dbReference>
<proteinExistence type="inferred from homology"/>
<dbReference type="Pfam" id="PF13302">
    <property type="entry name" value="Acetyltransf_3"/>
    <property type="match status" value="1"/>
</dbReference>
<evidence type="ECO:0000256" key="3">
    <source>
        <dbReference type="ARBA" id="ARBA00038502"/>
    </source>
</evidence>
<dbReference type="InterPro" id="IPR016181">
    <property type="entry name" value="Acyl_CoA_acyltransferase"/>
</dbReference>
<dbReference type="PANTHER" id="PTHR43792">
    <property type="entry name" value="GNAT FAMILY, PUTATIVE (AFU_ORTHOLOGUE AFUA_3G00765)-RELATED-RELATED"/>
    <property type="match status" value="1"/>
</dbReference>
<evidence type="ECO:0000313" key="6">
    <source>
        <dbReference type="Proteomes" id="UP000567885"/>
    </source>
</evidence>
<comment type="caution">
    <text evidence="5">The sequence shown here is derived from an EMBL/GenBank/DDBJ whole genome shotgun (WGS) entry which is preliminary data.</text>
</comment>
<evidence type="ECO:0000256" key="1">
    <source>
        <dbReference type="ARBA" id="ARBA00022679"/>
    </source>
</evidence>
<organism evidence="5 6">
    <name type="scientific">Fusarium heterosporum</name>
    <dbReference type="NCBI Taxonomy" id="42747"/>
    <lineage>
        <taxon>Eukaryota</taxon>
        <taxon>Fungi</taxon>
        <taxon>Dikarya</taxon>
        <taxon>Ascomycota</taxon>
        <taxon>Pezizomycotina</taxon>
        <taxon>Sordariomycetes</taxon>
        <taxon>Hypocreomycetidae</taxon>
        <taxon>Hypocreales</taxon>
        <taxon>Nectriaceae</taxon>
        <taxon>Fusarium</taxon>
        <taxon>Fusarium heterosporum species complex</taxon>
    </lineage>
</organism>
<dbReference type="AlphaFoldDB" id="A0A8H5SM61"/>
<keyword evidence="1 5" id="KW-0808">Transferase</keyword>
<sequence length="156" mass="17893">MRNTFPSPYNLSNAEWFLANMACKPDGTSYPRHSGIFLKPNTTENPSSEPLFVGAVGTMPNNDIYFRVWEIGYWFAEEAWGKGYATEAVRGFVKWCFETWPELNRFDASSMRHNKGSQNVLTKSGFVREGNRRGSVFKNGEFVDEIQFGLLRDELK</sequence>
<keyword evidence="2" id="KW-0012">Acyltransferase</keyword>
<evidence type="ECO:0000313" key="5">
    <source>
        <dbReference type="EMBL" id="KAF5654058.1"/>
    </source>
</evidence>
<evidence type="ECO:0000259" key="4">
    <source>
        <dbReference type="PROSITE" id="PS51186"/>
    </source>
</evidence>
<dbReference type="Gene3D" id="3.40.630.30">
    <property type="match status" value="1"/>
</dbReference>
<dbReference type="InterPro" id="IPR000182">
    <property type="entry name" value="GNAT_dom"/>
</dbReference>
<dbReference type="GO" id="GO:0016747">
    <property type="term" value="F:acyltransferase activity, transferring groups other than amino-acyl groups"/>
    <property type="evidence" value="ECO:0007669"/>
    <property type="project" value="InterPro"/>
</dbReference>
<dbReference type="SUPFAM" id="SSF55729">
    <property type="entry name" value="Acyl-CoA N-acyltransferases (Nat)"/>
    <property type="match status" value="1"/>
</dbReference>
<evidence type="ECO:0000256" key="2">
    <source>
        <dbReference type="ARBA" id="ARBA00023315"/>
    </source>
</evidence>
<dbReference type="Proteomes" id="UP000567885">
    <property type="component" value="Unassembled WGS sequence"/>
</dbReference>
<dbReference type="EMBL" id="JAAGWQ010000540">
    <property type="protein sequence ID" value="KAF5654058.1"/>
    <property type="molecule type" value="Genomic_DNA"/>
</dbReference>
<reference evidence="5 6" key="1">
    <citation type="submission" date="2020-05" db="EMBL/GenBank/DDBJ databases">
        <title>Identification and distribution of gene clusters putatively required for synthesis of sphingolipid metabolism inhibitors in phylogenetically diverse species of the filamentous fungus Fusarium.</title>
        <authorList>
            <person name="Kim H.-S."/>
            <person name="Busman M."/>
            <person name="Brown D.W."/>
            <person name="Divon H."/>
            <person name="Uhlig S."/>
            <person name="Proctor R.H."/>
        </authorList>
    </citation>
    <scope>NUCLEOTIDE SEQUENCE [LARGE SCALE GENOMIC DNA]</scope>
    <source>
        <strain evidence="5 6">NRRL 20693</strain>
    </source>
</reference>
<keyword evidence="6" id="KW-1185">Reference proteome</keyword>
<gene>
    <name evidence="5" type="ORF">FHETE_11346</name>
</gene>
<dbReference type="OrthoDB" id="630895at2759"/>
<accession>A0A8H5SM61</accession>